<evidence type="ECO:0000259" key="10">
    <source>
        <dbReference type="PROSITE" id="PS50878"/>
    </source>
</evidence>
<dbReference type="PANTHER" id="PTHR34047">
    <property type="entry name" value="NUCLEAR INTRON MATURASE 1, MITOCHONDRIAL-RELATED"/>
    <property type="match status" value="1"/>
</dbReference>
<accession>A0A0J8GKD2</accession>
<name>A0A0J8GKD2_9LIST</name>
<keyword evidence="4" id="KW-0479">Metal-binding</keyword>
<dbReference type="SUPFAM" id="SSF56672">
    <property type="entry name" value="DNA/RNA polymerases"/>
    <property type="match status" value="1"/>
</dbReference>
<dbReference type="GO" id="GO:0046872">
    <property type="term" value="F:metal ion binding"/>
    <property type="evidence" value="ECO:0007669"/>
    <property type="project" value="UniProtKB-KW"/>
</dbReference>
<dbReference type="AlphaFoldDB" id="A0A0J8GKD2"/>
<dbReference type="EMBL" id="AZHO01000004">
    <property type="protein sequence ID" value="KMT61208.1"/>
    <property type="molecule type" value="Genomic_DNA"/>
</dbReference>
<dbReference type="CDD" id="cd03487">
    <property type="entry name" value="RT_Bac_retron_II"/>
    <property type="match status" value="1"/>
</dbReference>
<reference evidence="11 12" key="1">
    <citation type="journal article" date="2015" name="Genome Biol. Evol.">
        <title>Comparative Genomics of Listeria Sensu Lato: Genus-Wide Differences in Evolutionary Dynamics and the Progressive Gain of Complex, Potentially Pathogenicity-Related Traits through Lateral Gene Transfer.</title>
        <authorList>
            <person name="Chiara M."/>
            <person name="Caruso M."/>
            <person name="D'Erchia A.M."/>
            <person name="Manzari C."/>
            <person name="Fraccalvieri R."/>
            <person name="Goffredo E."/>
            <person name="Latorre L."/>
            <person name="Miccolupo A."/>
            <person name="Padalino I."/>
            <person name="Santagada G."/>
            <person name="Chiocco D."/>
            <person name="Pesole G."/>
            <person name="Horner D.S."/>
            <person name="Parisi A."/>
        </authorList>
    </citation>
    <scope>NUCLEOTIDE SEQUENCE [LARGE SCALE GENOMIC DNA]</scope>
    <source>
        <strain evidence="11 12">1991</strain>
    </source>
</reference>
<sequence length="327" mass="37692">MNHQEVFGYATDAQLSEFLYSLRLLGPSAWPKEKQLATLYAISNHLENHYKTFTVQKRNGQMRNIYAPSPLLKGVQRRILVSLLNERQVSPFATAYKNEGSIFFNAAKHARQKYILKLDIEDFFGSILFPDVMNYAFPKAIFPKRISGLLTSLCCYHDALPQGAPTSAAISNIVMKPFDDYMGKLASEMGINYSRYSDDMTFSGDFDTAYMYRKAKMFLNDMNFSVNHAKTKVLTRKMQQKVTGLIVNEKVQVSKAYRKKVRQEAYYVSRFGLRNHLAFIQQLNEVEISKEAVKRYQLVLLGKINHILCANPNDKEFLNWREKIKGL</sequence>
<dbReference type="GO" id="GO:0003723">
    <property type="term" value="F:RNA binding"/>
    <property type="evidence" value="ECO:0007669"/>
    <property type="project" value="InterPro"/>
</dbReference>
<keyword evidence="3" id="KW-0548">Nucleotidyltransferase</keyword>
<feature type="domain" description="Reverse transcriptase" evidence="10">
    <location>
        <begin position="36"/>
        <end position="247"/>
    </location>
</feature>
<dbReference type="PANTHER" id="PTHR34047:SF7">
    <property type="entry name" value="RNA-DIRECTED DNA POLYMERASE"/>
    <property type="match status" value="1"/>
</dbReference>
<evidence type="ECO:0000313" key="12">
    <source>
        <dbReference type="Proteomes" id="UP000052258"/>
    </source>
</evidence>
<evidence type="ECO:0000256" key="2">
    <source>
        <dbReference type="ARBA" id="ARBA00022679"/>
    </source>
</evidence>
<evidence type="ECO:0000256" key="4">
    <source>
        <dbReference type="ARBA" id="ARBA00022723"/>
    </source>
</evidence>
<protein>
    <recommendedName>
        <fullName evidence="1">RNA-directed DNA polymerase</fullName>
        <ecNumber evidence="1">2.7.7.49</ecNumber>
    </recommendedName>
</protein>
<keyword evidence="6 11" id="KW-0695">RNA-directed DNA polymerase</keyword>
<organism evidence="11 12">
    <name type="scientific">Listeria fleischmannii 1991</name>
    <dbReference type="NCBI Taxonomy" id="1430899"/>
    <lineage>
        <taxon>Bacteria</taxon>
        <taxon>Bacillati</taxon>
        <taxon>Bacillota</taxon>
        <taxon>Bacilli</taxon>
        <taxon>Bacillales</taxon>
        <taxon>Listeriaceae</taxon>
        <taxon>Listeria</taxon>
    </lineage>
</organism>
<dbReference type="Pfam" id="PF00078">
    <property type="entry name" value="RVT_1"/>
    <property type="match status" value="1"/>
</dbReference>
<dbReference type="Proteomes" id="UP000052258">
    <property type="component" value="Unassembled WGS sequence"/>
</dbReference>
<dbReference type="GO" id="GO:0051607">
    <property type="term" value="P:defense response to virus"/>
    <property type="evidence" value="ECO:0007669"/>
    <property type="project" value="UniProtKB-KW"/>
</dbReference>
<dbReference type="GO" id="GO:0003964">
    <property type="term" value="F:RNA-directed DNA polymerase activity"/>
    <property type="evidence" value="ECO:0007669"/>
    <property type="project" value="UniProtKB-KW"/>
</dbReference>
<evidence type="ECO:0000256" key="9">
    <source>
        <dbReference type="ARBA" id="ARBA00048173"/>
    </source>
</evidence>
<dbReference type="PATRIC" id="fig|1430899.3.peg.278"/>
<keyword evidence="7" id="KW-0051">Antiviral defense</keyword>
<dbReference type="InterPro" id="IPR051083">
    <property type="entry name" value="GrpII_Intron_Splice-Mob/Def"/>
</dbReference>
<dbReference type="InterPro" id="IPR043502">
    <property type="entry name" value="DNA/RNA_pol_sf"/>
</dbReference>
<comment type="similarity">
    <text evidence="8">Belongs to the bacterial reverse transcriptase family.</text>
</comment>
<evidence type="ECO:0000256" key="3">
    <source>
        <dbReference type="ARBA" id="ARBA00022695"/>
    </source>
</evidence>
<keyword evidence="5" id="KW-0460">Magnesium</keyword>
<evidence type="ECO:0000256" key="6">
    <source>
        <dbReference type="ARBA" id="ARBA00022918"/>
    </source>
</evidence>
<keyword evidence="2" id="KW-0808">Transferase</keyword>
<dbReference type="PRINTS" id="PR00866">
    <property type="entry name" value="RNADNAPOLMS"/>
</dbReference>
<keyword evidence="12" id="KW-1185">Reference proteome</keyword>
<dbReference type="EC" id="2.7.7.49" evidence="1"/>
<proteinExistence type="inferred from homology"/>
<dbReference type="OrthoDB" id="9788687at2"/>
<dbReference type="RefSeq" id="WP_059139836.1">
    <property type="nucleotide sequence ID" value="NZ_KQ130610.1"/>
</dbReference>
<dbReference type="InterPro" id="IPR000477">
    <property type="entry name" value="RT_dom"/>
</dbReference>
<evidence type="ECO:0000256" key="7">
    <source>
        <dbReference type="ARBA" id="ARBA00023118"/>
    </source>
</evidence>
<evidence type="ECO:0000313" key="11">
    <source>
        <dbReference type="EMBL" id="KMT61208.1"/>
    </source>
</evidence>
<dbReference type="PROSITE" id="PS50878">
    <property type="entry name" value="RT_POL"/>
    <property type="match status" value="1"/>
</dbReference>
<evidence type="ECO:0000256" key="5">
    <source>
        <dbReference type="ARBA" id="ARBA00022842"/>
    </source>
</evidence>
<evidence type="ECO:0000256" key="8">
    <source>
        <dbReference type="ARBA" id="ARBA00034120"/>
    </source>
</evidence>
<comment type="catalytic activity">
    <reaction evidence="9">
        <text>DNA(n) + a 2'-deoxyribonucleoside 5'-triphosphate = DNA(n+1) + diphosphate</text>
        <dbReference type="Rhea" id="RHEA:22508"/>
        <dbReference type="Rhea" id="RHEA-COMP:17339"/>
        <dbReference type="Rhea" id="RHEA-COMP:17340"/>
        <dbReference type="ChEBI" id="CHEBI:33019"/>
        <dbReference type="ChEBI" id="CHEBI:61560"/>
        <dbReference type="ChEBI" id="CHEBI:173112"/>
        <dbReference type="EC" id="2.7.7.49"/>
    </reaction>
</comment>
<dbReference type="InterPro" id="IPR000123">
    <property type="entry name" value="Reverse_transcriptase_msDNA"/>
</dbReference>
<comment type="caution">
    <text evidence="11">The sequence shown here is derived from an EMBL/GenBank/DDBJ whole genome shotgun (WGS) entry which is preliminary data.</text>
</comment>
<gene>
    <name evidence="11" type="ORF">X560_0275</name>
</gene>
<evidence type="ECO:0000256" key="1">
    <source>
        <dbReference type="ARBA" id="ARBA00012493"/>
    </source>
</evidence>